<name>A0AAJ0BTB8_9PEZI</name>
<evidence type="ECO:0000313" key="3">
    <source>
        <dbReference type="Proteomes" id="UP001244011"/>
    </source>
</evidence>
<feature type="chain" id="PRO_5042573842" evidence="1">
    <location>
        <begin position="22"/>
        <end position="375"/>
    </location>
</feature>
<feature type="signal peptide" evidence="1">
    <location>
        <begin position="1"/>
        <end position="21"/>
    </location>
</feature>
<dbReference type="GeneID" id="85312363"/>
<evidence type="ECO:0000313" key="2">
    <source>
        <dbReference type="EMBL" id="KAK1762739.1"/>
    </source>
</evidence>
<keyword evidence="1" id="KW-0732">Signal</keyword>
<dbReference type="Proteomes" id="UP001244011">
    <property type="component" value="Unassembled WGS sequence"/>
</dbReference>
<accession>A0AAJ0BTB8</accession>
<sequence length="375" mass="41771">MKLFSVISVLGLLATSPLSLAADPPDKCDTKSKAKDGKDFVLTDQGDNSHLAPLAKKFSNAKKHVSVAHVFDDGNHKVTIDAGGKYQWEKTSDFNDRETIKWVPQGITSTADAVEDGKYGDHDGWIVSWHRSDNKSVRVTFIDKKTKKYRHVLLVYPYADDDFKAVPVHAGGIVWYGDTLWVVDTDNGTRVFDLSNIWEVEAGKGVGKKSGGGYSAAGYKYVIPQIRWYKWTSPFNFQFSFIALDRTSTPDSILVGEWVPKSSSAPIRFAVWDLDYKTRKLKADGKTAKGKWASCVDVHNMQGAVQVGSQFYISTSSGDAYGWVPGQDPHRNARFFPKGSEDLSYDPRGNKLYSLTETTGERYILESNLDDIKVV</sequence>
<organism evidence="2 3">
    <name type="scientific">Phialemonium atrogriseum</name>
    <dbReference type="NCBI Taxonomy" id="1093897"/>
    <lineage>
        <taxon>Eukaryota</taxon>
        <taxon>Fungi</taxon>
        <taxon>Dikarya</taxon>
        <taxon>Ascomycota</taxon>
        <taxon>Pezizomycotina</taxon>
        <taxon>Sordariomycetes</taxon>
        <taxon>Sordariomycetidae</taxon>
        <taxon>Cephalothecales</taxon>
        <taxon>Cephalothecaceae</taxon>
        <taxon>Phialemonium</taxon>
    </lineage>
</organism>
<keyword evidence="3" id="KW-1185">Reference proteome</keyword>
<gene>
    <name evidence="2" type="ORF">QBC33DRAFT_551375</name>
</gene>
<protein>
    <submittedName>
        <fullName evidence="2">Anchored cell wall 12</fullName>
    </submittedName>
</protein>
<evidence type="ECO:0000256" key="1">
    <source>
        <dbReference type="SAM" id="SignalP"/>
    </source>
</evidence>
<dbReference type="RefSeq" id="XP_060278952.1">
    <property type="nucleotide sequence ID" value="XM_060429176.1"/>
</dbReference>
<dbReference type="AlphaFoldDB" id="A0AAJ0BTB8"/>
<reference evidence="2" key="1">
    <citation type="submission" date="2023-06" db="EMBL/GenBank/DDBJ databases">
        <title>Genome-scale phylogeny and comparative genomics of the fungal order Sordariales.</title>
        <authorList>
            <consortium name="Lawrence Berkeley National Laboratory"/>
            <person name="Hensen N."/>
            <person name="Bonometti L."/>
            <person name="Westerberg I."/>
            <person name="Brannstrom I.O."/>
            <person name="Guillou S."/>
            <person name="Cros-Aarteil S."/>
            <person name="Calhoun S."/>
            <person name="Haridas S."/>
            <person name="Kuo A."/>
            <person name="Mondo S."/>
            <person name="Pangilinan J."/>
            <person name="Riley R."/>
            <person name="Labutti K."/>
            <person name="Andreopoulos B."/>
            <person name="Lipzen A."/>
            <person name="Chen C."/>
            <person name="Yanf M."/>
            <person name="Daum C."/>
            <person name="Ng V."/>
            <person name="Clum A."/>
            <person name="Steindorff A."/>
            <person name="Ohm R."/>
            <person name="Martin F."/>
            <person name="Silar P."/>
            <person name="Natvig D."/>
            <person name="Lalanne C."/>
            <person name="Gautier V."/>
            <person name="Ament-Velasquez S.L."/>
            <person name="Kruys A."/>
            <person name="Hutchinson M.I."/>
            <person name="Powell A.J."/>
            <person name="Barry K."/>
            <person name="Miller A.N."/>
            <person name="Grigoriev I.V."/>
            <person name="Debuchy R."/>
            <person name="Gladieux P."/>
            <person name="Thoren M.H."/>
            <person name="Johannesson H."/>
        </authorList>
    </citation>
    <scope>NUCLEOTIDE SEQUENCE</scope>
    <source>
        <strain evidence="2">8032-3</strain>
    </source>
</reference>
<proteinExistence type="predicted"/>
<dbReference type="EMBL" id="MU839034">
    <property type="protein sequence ID" value="KAK1762739.1"/>
    <property type="molecule type" value="Genomic_DNA"/>
</dbReference>
<comment type="caution">
    <text evidence="2">The sequence shown here is derived from an EMBL/GenBank/DDBJ whole genome shotgun (WGS) entry which is preliminary data.</text>
</comment>